<dbReference type="InterPro" id="IPR007627">
    <property type="entry name" value="RNA_pol_sigma70_r2"/>
</dbReference>
<evidence type="ECO:0000256" key="4">
    <source>
        <dbReference type="ARBA" id="ARBA00023163"/>
    </source>
</evidence>
<comment type="caution">
    <text evidence="7">The sequence shown here is derived from an EMBL/GenBank/DDBJ whole genome shotgun (WGS) entry which is preliminary data.</text>
</comment>
<dbReference type="OrthoDB" id="9799825at2"/>
<evidence type="ECO:0000256" key="1">
    <source>
        <dbReference type="ARBA" id="ARBA00023015"/>
    </source>
</evidence>
<dbReference type="PANTHER" id="PTHR30385">
    <property type="entry name" value="SIGMA FACTOR F FLAGELLAR"/>
    <property type="match status" value="1"/>
</dbReference>
<keyword evidence="8" id="KW-1185">Reference proteome</keyword>
<dbReference type="InterPro" id="IPR013325">
    <property type="entry name" value="RNA_pol_sigma_r2"/>
</dbReference>
<proteinExistence type="predicted"/>
<keyword evidence="2" id="KW-0731">Sigma factor</keyword>
<dbReference type="GO" id="GO:0016987">
    <property type="term" value="F:sigma factor activity"/>
    <property type="evidence" value="ECO:0007669"/>
    <property type="project" value="UniProtKB-KW"/>
</dbReference>
<evidence type="ECO:0000256" key="2">
    <source>
        <dbReference type="ARBA" id="ARBA00023082"/>
    </source>
</evidence>
<dbReference type="GO" id="GO:0003677">
    <property type="term" value="F:DNA binding"/>
    <property type="evidence" value="ECO:0007669"/>
    <property type="project" value="UniProtKB-KW"/>
</dbReference>
<dbReference type="Pfam" id="PF04542">
    <property type="entry name" value="Sigma70_r2"/>
    <property type="match status" value="1"/>
</dbReference>
<evidence type="ECO:0000256" key="3">
    <source>
        <dbReference type="ARBA" id="ARBA00023125"/>
    </source>
</evidence>
<evidence type="ECO:0000259" key="6">
    <source>
        <dbReference type="Pfam" id="PF04542"/>
    </source>
</evidence>
<gene>
    <name evidence="7" type="ORF">N866_05685</name>
</gene>
<dbReference type="InterPro" id="IPR014284">
    <property type="entry name" value="RNA_pol_sigma-70_dom"/>
</dbReference>
<name>A0A021VNG2_9CELL</name>
<evidence type="ECO:0000313" key="8">
    <source>
        <dbReference type="Proteomes" id="UP000019753"/>
    </source>
</evidence>
<dbReference type="SUPFAM" id="SSF88946">
    <property type="entry name" value="Sigma2 domain of RNA polymerase sigma factors"/>
    <property type="match status" value="1"/>
</dbReference>
<dbReference type="AlphaFoldDB" id="A0A021VNG2"/>
<dbReference type="GO" id="GO:0006352">
    <property type="term" value="P:DNA-templated transcription initiation"/>
    <property type="evidence" value="ECO:0007669"/>
    <property type="project" value="InterPro"/>
</dbReference>
<evidence type="ECO:0000313" key="7">
    <source>
        <dbReference type="EMBL" id="EYR62724.1"/>
    </source>
</evidence>
<keyword evidence="1" id="KW-0805">Transcription regulation</keyword>
<reference evidence="7 8" key="1">
    <citation type="submission" date="2014-01" db="EMBL/GenBank/DDBJ databases">
        <title>Actinotalea ferrariae CF5-4.</title>
        <authorList>
            <person name="Chen F."/>
            <person name="Li Y."/>
            <person name="Wang G."/>
        </authorList>
    </citation>
    <scope>NUCLEOTIDE SEQUENCE [LARGE SCALE GENOMIC DNA]</scope>
    <source>
        <strain evidence="7 8">CF5-4</strain>
    </source>
</reference>
<dbReference type="InterPro" id="IPR013324">
    <property type="entry name" value="RNA_pol_sigma_r3/r4-like"/>
</dbReference>
<dbReference type="Proteomes" id="UP000019753">
    <property type="component" value="Unassembled WGS sequence"/>
</dbReference>
<keyword evidence="3" id="KW-0238">DNA-binding</keyword>
<dbReference type="Gene3D" id="1.20.140.160">
    <property type="match status" value="1"/>
</dbReference>
<dbReference type="NCBIfam" id="TIGR02937">
    <property type="entry name" value="sigma70-ECF"/>
    <property type="match status" value="1"/>
</dbReference>
<dbReference type="EMBL" id="AXCW01000183">
    <property type="protein sequence ID" value="EYR62724.1"/>
    <property type="molecule type" value="Genomic_DNA"/>
</dbReference>
<dbReference type="RefSeq" id="WP_034227339.1">
    <property type="nucleotide sequence ID" value="NZ_AXCW01000183.1"/>
</dbReference>
<accession>A0A021VNG2</accession>
<dbReference type="Gene3D" id="1.10.1740.10">
    <property type="match status" value="1"/>
</dbReference>
<feature type="compositionally biased region" description="Low complexity" evidence="5">
    <location>
        <begin position="1"/>
        <end position="29"/>
    </location>
</feature>
<protein>
    <recommendedName>
        <fullName evidence="6">RNA polymerase sigma-70 region 2 domain-containing protein</fullName>
    </recommendedName>
</protein>
<organism evidence="7 8">
    <name type="scientific">Actinotalea ferrariae CF5-4</name>
    <dbReference type="NCBI Taxonomy" id="948458"/>
    <lineage>
        <taxon>Bacteria</taxon>
        <taxon>Bacillati</taxon>
        <taxon>Actinomycetota</taxon>
        <taxon>Actinomycetes</taxon>
        <taxon>Micrococcales</taxon>
        <taxon>Cellulomonadaceae</taxon>
        <taxon>Actinotalea</taxon>
    </lineage>
</organism>
<sequence>MTVTAVRATTTSTDLRPSGLRPSFPGSRSPRPEPAVDELSPAGVLHAYGSVVEVALRRWPAAVLVGTGLDVDDLRQEGLLGLLAAARSFDPDRGVPFPAYARTVVTNAMSGVLRRADPLPERVRADARAVRDARSALGDGATTTAIAGRTGLSARRVADVAAAAHRVVATSVDTLPEWAHPATTVSPEDVVVELEEASTLRAGVAALPERHRRILLARVVHRTPVGELAAAEGVTPSRISQIVTASLAVVLRGTPD</sequence>
<keyword evidence="4" id="KW-0804">Transcription</keyword>
<feature type="region of interest" description="Disordered" evidence="5">
    <location>
        <begin position="1"/>
        <end position="38"/>
    </location>
</feature>
<evidence type="ECO:0000256" key="5">
    <source>
        <dbReference type="SAM" id="MobiDB-lite"/>
    </source>
</evidence>
<feature type="domain" description="RNA polymerase sigma-70 region 2" evidence="6">
    <location>
        <begin position="54"/>
        <end position="116"/>
    </location>
</feature>
<dbReference type="SUPFAM" id="SSF88659">
    <property type="entry name" value="Sigma3 and sigma4 domains of RNA polymerase sigma factors"/>
    <property type="match status" value="1"/>
</dbReference>